<evidence type="ECO:0000313" key="2">
    <source>
        <dbReference type="EMBL" id="SET40786.1"/>
    </source>
</evidence>
<proteinExistence type="predicted"/>
<dbReference type="Proteomes" id="UP000199345">
    <property type="component" value="Unassembled WGS sequence"/>
</dbReference>
<organism evidence="2 3">
    <name type="scientific">Nitrosomonas marina</name>
    <dbReference type="NCBI Taxonomy" id="917"/>
    <lineage>
        <taxon>Bacteria</taxon>
        <taxon>Pseudomonadati</taxon>
        <taxon>Pseudomonadota</taxon>
        <taxon>Betaproteobacteria</taxon>
        <taxon>Nitrosomonadales</taxon>
        <taxon>Nitrosomonadaceae</taxon>
        <taxon>Nitrosomonas</taxon>
    </lineage>
</organism>
<name>A0A1I0E8V6_9PROT</name>
<keyword evidence="3" id="KW-1185">Reference proteome</keyword>
<dbReference type="AlphaFoldDB" id="A0A1I0E8V6"/>
<gene>
    <name evidence="2" type="ORF">SAMN05216326_12537</name>
</gene>
<evidence type="ECO:0000313" key="3">
    <source>
        <dbReference type="Proteomes" id="UP000199345"/>
    </source>
</evidence>
<keyword evidence="1" id="KW-0472">Membrane</keyword>
<feature type="transmembrane region" description="Helical" evidence="1">
    <location>
        <begin position="12"/>
        <end position="32"/>
    </location>
</feature>
<keyword evidence="1" id="KW-1133">Transmembrane helix</keyword>
<sequence>MDKRKQHERFECIPAFFWIGYMFVLIGLIELFSQ</sequence>
<reference evidence="3" key="1">
    <citation type="submission" date="2016-10" db="EMBL/GenBank/DDBJ databases">
        <authorList>
            <person name="Varghese N."/>
            <person name="Submissions S."/>
        </authorList>
    </citation>
    <scope>NUCLEOTIDE SEQUENCE [LARGE SCALE GENOMIC DNA]</scope>
    <source>
        <strain evidence="3">Nm71</strain>
    </source>
</reference>
<dbReference type="EMBL" id="FOIA01000025">
    <property type="protein sequence ID" value="SET40786.1"/>
    <property type="molecule type" value="Genomic_DNA"/>
</dbReference>
<keyword evidence="1" id="KW-0812">Transmembrane</keyword>
<accession>A0A1I0E8V6</accession>
<protein>
    <submittedName>
        <fullName evidence="2">Uncharacterized protein</fullName>
    </submittedName>
</protein>
<evidence type="ECO:0000256" key="1">
    <source>
        <dbReference type="SAM" id="Phobius"/>
    </source>
</evidence>